<proteinExistence type="predicted"/>
<feature type="transmembrane region" description="Helical" evidence="2">
    <location>
        <begin position="205"/>
        <end position="225"/>
    </location>
</feature>
<feature type="compositionally biased region" description="Low complexity" evidence="1">
    <location>
        <begin position="160"/>
        <end position="190"/>
    </location>
</feature>
<name>A0ABQ4CLP4_9ACTN</name>
<dbReference type="Pfam" id="PF03752">
    <property type="entry name" value="ALF"/>
    <property type="match status" value="1"/>
</dbReference>
<evidence type="ECO:0000313" key="5">
    <source>
        <dbReference type="Proteomes" id="UP000604117"/>
    </source>
</evidence>
<evidence type="ECO:0000256" key="3">
    <source>
        <dbReference type="SAM" id="SignalP"/>
    </source>
</evidence>
<sequence>MRWKIAAGVLVALAFMVPAAPAAAQTQRPGLNESCQTVERKIYKDMRELVKIDLDTANTAQVRLLANQILFAATNDQLSGLSTALQGGLNGPADDLRAFLKTDLQNTWFIDLRLRVNQTMTGAGTNVRAAAQKALDAETIDALLAYLNEDMWAARARDCAATPSPNPSATPTTTPTAGPSPVTSGSPAAPGGEGGGLPVTGANTAILAGAGGALLLVGAAVFVIGRRRRARFVA</sequence>
<dbReference type="EMBL" id="BONE01000010">
    <property type="protein sequence ID" value="GIF72193.1"/>
    <property type="molecule type" value="Genomic_DNA"/>
</dbReference>
<comment type="caution">
    <text evidence="4">The sequence shown here is derived from an EMBL/GenBank/DDBJ whole genome shotgun (WGS) entry which is preliminary data.</text>
</comment>
<feature type="region of interest" description="Disordered" evidence="1">
    <location>
        <begin position="159"/>
        <end position="196"/>
    </location>
</feature>
<keyword evidence="2" id="KW-0472">Membrane</keyword>
<keyword evidence="2" id="KW-1133">Transmembrane helix</keyword>
<evidence type="ECO:0008006" key="6">
    <source>
        <dbReference type="Google" id="ProtNLM"/>
    </source>
</evidence>
<keyword evidence="2" id="KW-0812">Transmembrane</keyword>
<evidence type="ECO:0000256" key="1">
    <source>
        <dbReference type="SAM" id="MobiDB-lite"/>
    </source>
</evidence>
<organism evidence="4 5">
    <name type="scientific">Asanoa siamensis</name>
    <dbReference type="NCBI Taxonomy" id="926357"/>
    <lineage>
        <taxon>Bacteria</taxon>
        <taxon>Bacillati</taxon>
        <taxon>Actinomycetota</taxon>
        <taxon>Actinomycetes</taxon>
        <taxon>Micromonosporales</taxon>
        <taxon>Micromonosporaceae</taxon>
        <taxon>Asanoa</taxon>
    </lineage>
</organism>
<evidence type="ECO:0000313" key="4">
    <source>
        <dbReference type="EMBL" id="GIF72193.1"/>
    </source>
</evidence>
<dbReference type="NCBIfam" id="TIGR01167">
    <property type="entry name" value="LPXTG_anchor"/>
    <property type="match status" value="1"/>
</dbReference>
<protein>
    <recommendedName>
        <fullName evidence="6">LPXTG-motif cell wall-anchored protein</fullName>
    </recommendedName>
</protein>
<accession>A0ABQ4CLP4</accession>
<dbReference type="Proteomes" id="UP000604117">
    <property type="component" value="Unassembled WGS sequence"/>
</dbReference>
<feature type="chain" id="PRO_5046855521" description="LPXTG-motif cell wall-anchored protein" evidence="3">
    <location>
        <begin position="23"/>
        <end position="234"/>
    </location>
</feature>
<feature type="signal peptide" evidence="3">
    <location>
        <begin position="1"/>
        <end position="22"/>
    </location>
</feature>
<evidence type="ECO:0000256" key="2">
    <source>
        <dbReference type="SAM" id="Phobius"/>
    </source>
</evidence>
<dbReference type="RefSeq" id="WP_203711655.1">
    <property type="nucleotide sequence ID" value="NZ_BONE01000010.1"/>
</dbReference>
<keyword evidence="3" id="KW-0732">Signal</keyword>
<reference evidence="4 5" key="1">
    <citation type="submission" date="2021-01" db="EMBL/GenBank/DDBJ databases">
        <title>Whole genome shotgun sequence of Asanoa siamensis NBRC 107932.</title>
        <authorList>
            <person name="Komaki H."/>
            <person name="Tamura T."/>
        </authorList>
    </citation>
    <scope>NUCLEOTIDE SEQUENCE [LARGE SCALE GENOMIC DNA]</scope>
    <source>
        <strain evidence="4 5">NBRC 107932</strain>
    </source>
</reference>
<gene>
    <name evidence="4" type="ORF">Asi02nite_17110</name>
</gene>
<keyword evidence="5" id="KW-1185">Reference proteome</keyword>
<dbReference type="InterPro" id="IPR005506">
    <property type="entry name" value="DUF312_ALF"/>
</dbReference>